<dbReference type="SUPFAM" id="SSF103473">
    <property type="entry name" value="MFS general substrate transporter"/>
    <property type="match status" value="1"/>
</dbReference>
<evidence type="ECO:0000256" key="3">
    <source>
        <dbReference type="ARBA" id="ARBA00022448"/>
    </source>
</evidence>
<dbReference type="PROSITE" id="PS00216">
    <property type="entry name" value="SUGAR_TRANSPORT_1"/>
    <property type="match status" value="1"/>
</dbReference>
<keyword evidence="11" id="KW-1185">Reference proteome</keyword>
<dbReference type="AlphaFoldDB" id="A0A917CM60"/>
<feature type="transmembrane region" description="Helical" evidence="8">
    <location>
        <begin position="311"/>
        <end position="332"/>
    </location>
</feature>
<dbReference type="CDD" id="cd17320">
    <property type="entry name" value="MFS_MdfA_MDR_like"/>
    <property type="match status" value="1"/>
</dbReference>
<dbReference type="FunFam" id="1.20.1720.10:FF:000005">
    <property type="entry name" value="Bcr/CflA family efflux transporter"/>
    <property type="match status" value="1"/>
</dbReference>
<dbReference type="InterPro" id="IPR020846">
    <property type="entry name" value="MFS_dom"/>
</dbReference>
<evidence type="ECO:0000313" key="10">
    <source>
        <dbReference type="EMBL" id="GGF92462.1"/>
    </source>
</evidence>
<keyword evidence="6 8" id="KW-1133">Transmembrane helix</keyword>
<evidence type="ECO:0000256" key="7">
    <source>
        <dbReference type="ARBA" id="ARBA00023136"/>
    </source>
</evidence>
<feature type="transmembrane region" description="Helical" evidence="8">
    <location>
        <begin position="111"/>
        <end position="132"/>
    </location>
</feature>
<feature type="transmembrane region" description="Helical" evidence="8">
    <location>
        <begin position="258"/>
        <end position="279"/>
    </location>
</feature>
<dbReference type="PANTHER" id="PTHR43124">
    <property type="entry name" value="PURINE EFFLUX PUMP PBUE"/>
    <property type="match status" value="1"/>
</dbReference>
<dbReference type="GO" id="GO:0042910">
    <property type="term" value="F:xenobiotic transmembrane transporter activity"/>
    <property type="evidence" value="ECO:0007669"/>
    <property type="project" value="InterPro"/>
</dbReference>
<proteinExistence type="inferred from homology"/>
<feature type="transmembrane region" description="Helical" evidence="8">
    <location>
        <begin position="344"/>
        <end position="370"/>
    </location>
</feature>
<evidence type="ECO:0000256" key="8">
    <source>
        <dbReference type="SAM" id="Phobius"/>
    </source>
</evidence>
<dbReference type="RefSeq" id="WP_188542931.1">
    <property type="nucleotide sequence ID" value="NZ_BMCU01000001.1"/>
</dbReference>
<evidence type="ECO:0000256" key="6">
    <source>
        <dbReference type="ARBA" id="ARBA00022989"/>
    </source>
</evidence>
<evidence type="ECO:0000256" key="4">
    <source>
        <dbReference type="ARBA" id="ARBA00022475"/>
    </source>
</evidence>
<evidence type="ECO:0000256" key="5">
    <source>
        <dbReference type="ARBA" id="ARBA00022692"/>
    </source>
</evidence>
<dbReference type="EMBL" id="BMCU01000001">
    <property type="protein sequence ID" value="GGF92462.1"/>
    <property type="molecule type" value="Genomic_DNA"/>
</dbReference>
<feature type="transmembrane region" description="Helical" evidence="8">
    <location>
        <begin position="51"/>
        <end position="71"/>
    </location>
</feature>
<dbReference type="PROSITE" id="PS50850">
    <property type="entry name" value="MFS"/>
    <property type="match status" value="1"/>
</dbReference>
<feature type="transmembrane region" description="Helical" evidence="8">
    <location>
        <begin position="170"/>
        <end position="190"/>
    </location>
</feature>
<feature type="transmembrane region" description="Helical" evidence="8">
    <location>
        <begin position="83"/>
        <end position="105"/>
    </location>
</feature>
<evidence type="ECO:0000256" key="2">
    <source>
        <dbReference type="ARBA" id="ARBA00006236"/>
    </source>
</evidence>
<dbReference type="InterPro" id="IPR050189">
    <property type="entry name" value="MFS_Efflux_Transporters"/>
</dbReference>
<evidence type="ECO:0000256" key="1">
    <source>
        <dbReference type="ARBA" id="ARBA00004651"/>
    </source>
</evidence>
<evidence type="ECO:0000313" key="11">
    <source>
        <dbReference type="Proteomes" id="UP000654257"/>
    </source>
</evidence>
<feature type="domain" description="Major facilitator superfamily (MFS) profile" evidence="9">
    <location>
        <begin position="16"/>
        <end position="400"/>
    </location>
</feature>
<gene>
    <name evidence="10" type="ORF">GCM10007304_02880</name>
</gene>
<reference evidence="10" key="1">
    <citation type="journal article" date="2014" name="Int. J. Syst. Evol. Microbiol.">
        <title>Complete genome sequence of Corynebacterium casei LMG S-19264T (=DSM 44701T), isolated from a smear-ripened cheese.</title>
        <authorList>
            <consortium name="US DOE Joint Genome Institute (JGI-PGF)"/>
            <person name="Walter F."/>
            <person name="Albersmeier A."/>
            <person name="Kalinowski J."/>
            <person name="Ruckert C."/>
        </authorList>
    </citation>
    <scope>NUCLEOTIDE SEQUENCE</scope>
    <source>
        <strain evidence="10">CCM 7905</strain>
    </source>
</reference>
<keyword evidence="5 8" id="KW-0812">Transmembrane</keyword>
<dbReference type="InterPro" id="IPR004812">
    <property type="entry name" value="Efflux_drug-R_Bcr/CmlA"/>
</dbReference>
<reference evidence="10" key="2">
    <citation type="submission" date="2020-09" db="EMBL/GenBank/DDBJ databases">
        <authorList>
            <person name="Sun Q."/>
            <person name="Sedlacek I."/>
        </authorList>
    </citation>
    <scope>NUCLEOTIDE SEQUENCE</scope>
    <source>
        <strain evidence="10">CCM 7905</strain>
    </source>
</reference>
<dbReference type="PANTHER" id="PTHR43124:SF3">
    <property type="entry name" value="CHLORAMPHENICOL EFFLUX PUMP RV0191"/>
    <property type="match status" value="1"/>
</dbReference>
<dbReference type="Pfam" id="PF07690">
    <property type="entry name" value="MFS_1"/>
    <property type="match status" value="1"/>
</dbReference>
<feature type="transmembrane region" description="Helical" evidence="8">
    <location>
        <begin position="376"/>
        <end position="395"/>
    </location>
</feature>
<comment type="similarity">
    <text evidence="2">Belongs to the major facilitator superfamily. Bcr/CmlA family.</text>
</comment>
<feature type="transmembrane region" description="Helical" evidence="8">
    <location>
        <begin position="144"/>
        <end position="164"/>
    </location>
</feature>
<dbReference type="InterPro" id="IPR036259">
    <property type="entry name" value="MFS_trans_sf"/>
</dbReference>
<protein>
    <submittedName>
        <fullName evidence="10">Bcr/CflA family drug resistance efflux transporter</fullName>
    </submittedName>
</protein>
<keyword evidence="4" id="KW-1003">Cell membrane</keyword>
<dbReference type="Gene3D" id="1.20.1720.10">
    <property type="entry name" value="Multidrug resistance protein D"/>
    <property type="match status" value="1"/>
</dbReference>
<comment type="subcellular location">
    <subcellularLocation>
        <location evidence="1">Cell membrane</location>
        <topology evidence="1">Multi-pass membrane protein</topology>
    </subcellularLocation>
</comment>
<evidence type="ECO:0000259" key="9">
    <source>
        <dbReference type="PROSITE" id="PS50850"/>
    </source>
</evidence>
<accession>A0A917CM60</accession>
<dbReference type="NCBIfam" id="TIGR00710">
    <property type="entry name" value="efflux_Bcr_CflA"/>
    <property type="match status" value="1"/>
</dbReference>
<comment type="caution">
    <text evidence="10">The sequence shown here is derived from an EMBL/GenBank/DDBJ whole genome shotgun (WGS) entry which is preliminary data.</text>
</comment>
<dbReference type="Proteomes" id="UP000654257">
    <property type="component" value="Unassembled WGS sequence"/>
</dbReference>
<sequence>MENSLQNAAPTSRLRTILVLGALVALGPLTIDTYLPALPAITDDLQSTDAAVQFTLTGTLIGLAIGQLVVGPLSDALGRRRPLIAGTVIHIVASMLCVIAPNVAVLGVLRAVQGFGAAAAMVIALAVVRDLYDGNAAATVMSRLMLVMGVAPIVAPSLGSVILVHGSWRGVFAMLAVLGLALMFVAIFLLKETLPQPKRRELEFGPVFRTYGSLFRDRQFVVLVLVAALGMAALFAYISGSSFVLQDQYGLGQQQFSLVFAVGAIALIGASQFNVVLLQRYNPKQIVIAALLASTIAGAALIVTTEFEIGGMWGFLIPVWFVLGAAGFVIPNSPALALSRHGEAAGTAAAVLGAAQFGLGALVAPLVGVLGNDGPAIAITMTAGALIALLALFSVRKSTTDTESVVVYEGKDVDVDAAVSQR</sequence>
<name>A0A917CM60_9NOCA</name>
<dbReference type="GO" id="GO:0005886">
    <property type="term" value="C:plasma membrane"/>
    <property type="evidence" value="ECO:0007669"/>
    <property type="project" value="UniProtKB-SubCell"/>
</dbReference>
<dbReference type="InterPro" id="IPR005829">
    <property type="entry name" value="Sugar_transporter_CS"/>
</dbReference>
<feature type="transmembrane region" description="Helical" evidence="8">
    <location>
        <begin position="220"/>
        <end position="238"/>
    </location>
</feature>
<keyword evidence="7 8" id="KW-0472">Membrane</keyword>
<feature type="transmembrane region" description="Helical" evidence="8">
    <location>
        <begin position="12"/>
        <end position="31"/>
    </location>
</feature>
<organism evidence="10 11">
    <name type="scientific">Rhodococcoides trifolii</name>
    <dbReference type="NCBI Taxonomy" id="908250"/>
    <lineage>
        <taxon>Bacteria</taxon>
        <taxon>Bacillati</taxon>
        <taxon>Actinomycetota</taxon>
        <taxon>Actinomycetes</taxon>
        <taxon>Mycobacteriales</taxon>
        <taxon>Nocardiaceae</taxon>
        <taxon>Rhodococcoides</taxon>
    </lineage>
</organism>
<feature type="transmembrane region" description="Helical" evidence="8">
    <location>
        <begin position="286"/>
        <end position="305"/>
    </location>
</feature>
<dbReference type="InterPro" id="IPR011701">
    <property type="entry name" value="MFS"/>
</dbReference>
<keyword evidence="3" id="KW-0813">Transport</keyword>
<dbReference type="GO" id="GO:1990961">
    <property type="term" value="P:xenobiotic detoxification by transmembrane export across the plasma membrane"/>
    <property type="evidence" value="ECO:0007669"/>
    <property type="project" value="InterPro"/>
</dbReference>